<dbReference type="Proteomes" id="UP000320184">
    <property type="component" value="Unassembled WGS sequence"/>
</dbReference>
<proteinExistence type="predicted"/>
<keyword evidence="1 8" id="KW-0645">Protease</keyword>
<protein>
    <submittedName>
        <fullName evidence="8">Matrixin family metalloprotease</fullName>
    </submittedName>
</protein>
<keyword evidence="2" id="KW-0479">Metal-binding</keyword>
<sequence length="327" mass="33939">MKKMMIRVATLALAVPGTLGVTDALAFRLIQNTGSGRMTSGARVTCDDPAGYVHWNTSSLSWRLNPAGQGGKAGVAAAVQSAMTSWNNVSPAPYTLNYAGTTNAGFVTDGINSVLWGTGNGCSGSCLALTALVLVSGQVITEADISLNDAASWNTGGSDYDVQAVVTHELGHSLGIHHTELQRSRNRPSMYATYFGVAGRSLESDDMDALNCIYGRYPPRSASLIASTAMEPDSRGTQGLGLGLTARPRTGGSVLGFGLSTGGRVKLEVFDVAGRKLATLVDAVETAGNHEIAWDGATTQGRAASGFYFARITTAEGRATATVPLAE</sequence>
<dbReference type="EMBL" id="VBOT01000124">
    <property type="protein sequence ID" value="TMQ49351.1"/>
    <property type="molecule type" value="Genomic_DNA"/>
</dbReference>
<feature type="signal peptide" evidence="6">
    <location>
        <begin position="1"/>
        <end position="26"/>
    </location>
</feature>
<dbReference type="Gene3D" id="3.40.390.10">
    <property type="entry name" value="Collagenase (Catalytic Domain)"/>
    <property type="match status" value="1"/>
</dbReference>
<evidence type="ECO:0000256" key="4">
    <source>
        <dbReference type="ARBA" id="ARBA00022833"/>
    </source>
</evidence>
<feature type="chain" id="PRO_5022211754" evidence="6">
    <location>
        <begin position="27"/>
        <end position="327"/>
    </location>
</feature>
<gene>
    <name evidence="8" type="ORF">E6K73_10215</name>
</gene>
<evidence type="ECO:0000256" key="5">
    <source>
        <dbReference type="ARBA" id="ARBA00023049"/>
    </source>
</evidence>
<evidence type="ECO:0000256" key="1">
    <source>
        <dbReference type="ARBA" id="ARBA00022670"/>
    </source>
</evidence>
<organism evidence="8 9">
    <name type="scientific">Eiseniibacteriota bacterium</name>
    <dbReference type="NCBI Taxonomy" id="2212470"/>
    <lineage>
        <taxon>Bacteria</taxon>
        <taxon>Candidatus Eiseniibacteriota</taxon>
    </lineage>
</organism>
<dbReference type="Gene3D" id="2.60.40.4070">
    <property type="match status" value="1"/>
</dbReference>
<keyword evidence="6" id="KW-0732">Signal</keyword>
<dbReference type="AlphaFoldDB" id="A0A538SD95"/>
<evidence type="ECO:0000256" key="3">
    <source>
        <dbReference type="ARBA" id="ARBA00022801"/>
    </source>
</evidence>
<dbReference type="SUPFAM" id="SSF55486">
    <property type="entry name" value="Metalloproteases ('zincins'), catalytic domain"/>
    <property type="match status" value="1"/>
</dbReference>
<comment type="caution">
    <text evidence="8">The sequence shown here is derived from an EMBL/GenBank/DDBJ whole genome shotgun (WGS) entry which is preliminary data.</text>
</comment>
<evidence type="ECO:0000313" key="8">
    <source>
        <dbReference type="EMBL" id="TMQ49351.1"/>
    </source>
</evidence>
<evidence type="ECO:0000256" key="2">
    <source>
        <dbReference type="ARBA" id="ARBA00022723"/>
    </source>
</evidence>
<feature type="domain" description="Peptidase metallopeptidase" evidence="7">
    <location>
        <begin position="51"/>
        <end position="216"/>
    </location>
</feature>
<name>A0A538SD95_UNCEI</name>
<keyword evidence="4" id="KW-0862">Zinc</keyword>
<dbReference type="PANTHER" id="PTHR10201">
    <property type="entry name" value="MATRIX METALLOPROTEINASE"/>
    <property type="match status" value="1"/>
</dbReference>
<keyword evidence="3" id="KW-0378">Hydrolase</keyword>
<dbReference type="SMART" id="SM00235">
    <property type="entry name" value="ZnMc"/>
    <property type="match status" value="1"/>
</dbReference>
<dbReference type="GO" id="GO:0004222">
    <property type="term" value="F:metalloendopeptidase activity"/>
    <property type="evidence" value="ECO:0007669"/>
    <property type="project" value="InterPro"/>
</dbReference>
<dbReference type="GO" id="GO:0006508">
    <property type="term" value="P:proteolysis"/>
    <property type="evidence" value="ECO:0007669"/>
    <property type="project" value="UniProtKB-KW"/>
</dbReference>
<evidence type="ECO:0000313" key="9">
    <source>
        <dbReference type="Proteomes" id="UP000320184"/>
    </source>
</evidence>
<dbReference type="PANTHER" id="PTHR10201:SF323">
    <property type="entry name" value="MATRIX METALLOPROTEINASE-21"/>
    <property type="match status" value="1"/>
</dbReference>
<dbReference type="InterPro" id="IPR021190">
    <property type="entry name" value="Pept_M10A"/>
</dbReference>
<dbReference type="GO" id="GO:0031012">
    <property type="term" value="C:extracellular matrix"/>
    <property type="evidence" value="ECO:0007669"/>
    <property type="project" value="InterPro"/>
</dbReference>
<dbReference type="Pfam" id="PF00413">
    <property type="entry name" value="Peptidase_M10"/>
    <property type="match status" value="1"/>
</dbReference>
<keyword evidence="5 8" id="KW-0482">Metalloprotease</keyword>
<dbReference type="InterPro" id="IPR001818">
    <property type="entry name" value="Pept_M10_metallopeptidase"/>
</dbReference>
<reference evidence="8 9" key="1">
    <citation type="journal article" date="2019" name="Nat. Microbiol.">
        <title>Mediterranean grassland soil C-N compound turnover is dependent on rainfall and depth, and is mediated by genomically divergent microorganisms.</title>
        <authorList>
            <person name="Diamond S."/>
            <person name="Andeer P.F."/>
            <person name="Li Z."/>
            <person name="Crits-Christoph A."/>
            <person name="Burstein D."/>
            <person name="Anantharaman K."/>
            <person name="Lane K.R."/>
            <person name="Thomas B.C."/>
            <person name="Pan C."/>
            <person name="Northen T.R."/>
            <person name="Banfield J.F."/>
        </authorList>
    </citation>
    <scope>NUCLEOTIDE SEQUENCE [LARGE SCALE GENOMIC DNA]</scope>
    <source>
        <strain evidence="8">WS_3</strain>
    </source>
</reference>
<evidence type="ECO:0000256" key="6">
    <source>
        <dbReference type="SAM" id="SignalP"/>
    </source>
</evidence>
<dbReference type="InterPro" id="IPR006026">
    <property type="entry name" value="Peptidase_Metallo"/>
</dbReference>
<evidence type="ECO:0000259" key="7">
    <source>
        <dbReference type="SMART" id="SM00235"/>
    </source>
</evidence>
<dbReference type="GO" id="GO:0008270">
    <property type="term" value="F:zinc ion binding"/>
    <property type="evidence" value="ECO:0007669"/>
    <property type="project" value="InterPro"/>
</dbReference>
<dbReference type="PRINTS" id="PR00138">
    <property type="entry name" value="MATRIXIN"/>
</dbReference>
<accession>A0A538SD95</accession>
<dbReference type="InterPro" id="IPR024079">
    <property type="entry name" value="MetalloPept_cat_dom_sf"/>
</dbReference>